<evidence type="ECO:0000259" key="1">
    <source>
        <dbReference type="Pfam" id="PF13683"/>
    </source>
</evidence>
<reference evidence="2" key="1">
    <citation type="journal article" date="1995" name="Gene">
        <title>The nodD locus from Azorhizobium caulinodans is flanked by two repetitive elements.</title>
        <authorList>
            <person name="Geelen D."/>
            <person name="Goethals K."/>
            <person name="Van Montagu M."/>
            <person name="Holsters M."/>
        </authorList>
    </citation>
    <scope>NUCLEOTIDE SEQUENCE</scope>
    <source>
        <strain evidence="2">ORS571</strain>
    </source>
</reference>
<proteinExistence type="predicted"/>
<name>Q43968_AZOCA</name>
<sequence length="151" mass="16254">MTNWNAALEAGVSQSIGACWFRGGGGGMPPVKFRPTAAPLSSVRRSRFCVCKVIPCRRSGAALVAPPRRSPASSAQRRHPRRYADWIAAVGLGIAFSETGSPWKSGHCESFNSKLWDEPLDEEIFLSLAEAWIITDGLAPAPRRGADALCT</sequence>
<accession>Q43968</accession>
<organism evidence="2">
    <name type="scientific">Azorhizobium caulinodans</name>
    <dbReference type="NCBI Taxonomy" id="7"/>
    <lineage>
        <taxon>Bacteria</taxon>
        <taxon>Pseudomonadati</taxon>
        <taxon>Pseudomonadota</taxon>
        <taxon>Alphaproteobacteria</taxon>
        <taxon>Hyphomicrobiales</taxon>
        <taxon>Xanthobacteraceae</taxon>
        <taxon>Azorhizobium</taxon>
    </lineage>
</organism>
<feature type="domain" description="Integrase catalytic" evidence="1">
    <location>
        <begin position="92"/>
        <end position="132"/>
    </location>
</feature>
<reference evidence="2" key="2">
    <citation type="submission" date="1995-04" db="EMBL/GenBank/DDBJ databases">
        <authorList>
            <person name="Geelen D.N."/>
        </authorList>
    </citation>
    <scope>NUCLEOTIDE SEQUENCE</scope>
    <source>
        <strain evidence="2">ORS571</strain>
    </source>
</reference>
<dbReference type="PIR" id="S52854">
    <property type="entry name" value="S52854"/>
</dbReference>
<protein>
    <submittedName>
        <fullName evidence="2">ORF2</fullName>
    </submittedName>
</protein>
<dbReference type="Pfam" id="PF13683">
    <property type="entry name" value="rve_3"/>
    <property type="match status" value="1"/>
</dbReference>
<dbReference type="GO" id="GO:0015074">
    <property type="term" value="P:DNA integration"/>
    <property type="evidence" value="ECO:0007669"/>
    <property type="project" value="InterPro"/>
</dbReference>
<dbReference type="InterPro" id="IPR001584">
    <property type="entry name" value="Integrase_cat-core"/>
</dbReference>
<dbReference type="EMBL" id="Z48959">
    <property type="protein sequence ID" value="CAA88825.1"/>
    <property type="molecule type" value="Genomic_DNA"/>
</dbReference>
<evidence type="ECO:0000313" key="2">
    <source>
        <dbReference type="EMBL" id="CAA88825.1"/>
    </source>
</evidence>
<dbReference type="AlphaFoldDB" id="Q43968"/>